<gene>
    <name evidence="2" type="ORF">IV203_022342</name>
</gene>
<reference evidence="2" key="1">
    <citation type="journal article" date="2021" name="Sci. Rep.">
        <title>Diploid genomic architecture of Nitzschia inconspicua, an elite biomass production diatom.</title>
        <authorList>
            <person name="Oliver A."/>
            <person name="Podell S."/>
            <person name="Pinowska A."/>
            <person name="Traller J.C."/>
            <person name="Smith S.R."/>
            <person name="McClure R."/>
            <person name="Beliaev A."/>
            <person name="Bohutskyi P."/>
            <person name="Hill E.A."/>
            <person name="Rabines A."/>
            <person name="Zheng H."/>
            <person name="Allen L.Z."/>
            <person name="Kuo A."/>
            <person name="Grigoriev I.V."/>
            <person name="Allen A.E."/>
            <person name="Hazlebeck D."/>
            <person name="Allen E.E."/>
        </authorList>
    </citation>
    <scope>NUCLEOTIDE SEQUENCE</scope>
    <source>
        <strain evidence="2">Hildebrandi</strain>
    </source>
</reference>
<feature type="compositionally biased region" description="Basic and acidic residues" evidence="1">
    <location>
        <begin position="557"/>
        <end position="577"/>
    </location>
</feature>
<evidence type="ECO:0000313" key="2">
    <source>
        <dbReference type="EMBL" id="KAG7344334.1"/>
    </source>
</evidence>
<dbReference type="Proteomes" id="UP000693970">
    <property type="component" value="Unassembled WGS sequence"/>
</dbReference>
<comment type="caution">
    <text evidence="2">The sequence shown here is derived from an EMBL/GenBank/DDBJ whole genome shotgun (WGS) entry which is preliminary data.</text>
</comment>
<protein>
    <submittedName>
        <fullName evidence="2">Uncharacterized protein</fullName>
    </submittedName>
</protein>
<feature type="region of interest" description="Disordered" evidence="1">
    <location>
        <begin position="441"/>
        <end position="466"/>
    </location>
</feature>
<evidence type="ECO:0000313" key="3">
    <source>
        <dbReference type="Proteomes" id="UP000693970"/>
    </source>
</evidence>
<feature type="region of interest" description="Disordered" evidence="1">
    <location>
        <begin position="70"/>
        <end position="110"/>
    </location>
</feature>
<keyword evidence="3" id="KW-1185">Reference proteome</keyword>
<name>A0A9K3KJT6_9STRA</name>
<feature type="compositionally biased region" description="Low complexity" evidence="1">
    <location>
        <begin position="442"/>
        <end position="458"/>
    </location>
</feature>
<organism evidence="2 3">
    <name type="scientific">Nitzschia inconspicua</name>
    <dbReference type="NCBI Taxonomy" id="303405"/>
    <lineage>
        <taxon>Eukaryota</taxon>
        <taxon>Sar</taxon>
        <taxon>Stramenopiles</taxon>
        <taxon>Ochrophyta</taxon>
        <taxon>Bacillariophyta</taxon>
        <taxon>Bacillariophyceae</taxon>
        <taxon>Bacillariophycidae</taxon>
        <taxon>Bacillariales</taxon>
        <taxon>Bacillariaceae</taxon>
        <taxon>Nitzschia</taxon>
    </lineage>
</organism>
<proteinExistence type="predicted"/>
<accession>A0A9K3KJT6</accession>
<evidence type="ECO:0000256" key="1">
    <source>
        <dbReference type="SAM" id="MobiDB-lite"/>
    </source>
</evidence>
<feature type="region of interest" description="Disordered" evidence="1">
    <location>
        <begin position="504"/>
        <end position="577"/>
    </location>
</feature>
<feature type="compositionally biased region" description="Basic and acidic residues" evidence="1">
    <location>
        <begin position="537"/>
        <end position="546"/>
    </location>
</feature>
<dbReference type="EMBL" id="JAGRRH010000023">
    <property type="protein sequence ID" value="KAG7344334.1"/>
    <property type="molecule type" value="Genomic_DNA"/>
</dbReference>
<reference evidence="2" key="2">
    <citation type="submission" date="2021-04" db="EMBL/GenBank/DDBJ databases">
        <authorList>
            <person name="Podell S."/>
        </authorList>
    </citation>
    <scope>NUCLEOTIDE SEQUENCE</scope>
    <source>
        <strain evidence="2">Hildebrandi</strain>
    </source>
</reference>
<feature type="compositionally biased region" description="Acidic residues" evidence="1">
    <location>
        <begin position="609"/>
        <end position="625"/>
    </location>
</feature>
<feature type="region of interest" description="Disordered" evidence="1">
    <location>
        <begin position="609"/>
        <end position="656"/>
    </location>
</feature>
<sequence length="692" mass="78067">MDDGWDDDDEIDLDLTTIQEDATIEVPLPQQIHQTDVVTAVADGWDDFGDNIDDTDNSQEENIAFPEAAPVTVPEPSPPNAQLPGSPADKEGWDEDEEDLNFDDDGWGADDTAAAIDEGIEEVASQTLPDFSTFPTSTHPPSLPQDNHLFQELDNYVRSLDRMVSSINAVLEFEYNTTEKAQELEDYYASRPQLVEYTISKELQRMNYQVVLPHGHVETDKKQIIEQNLLPEELLVSRAANQSLLADLLHVITGPDLIVRPQYLATCVAQWCQFTVHLGDGQDLVQCQAKLRLSLPTIEQGDRLDIAEVGVTVVFAPSQPMVEYKVHRIDVLLQDPSQLQGSVQFLAAMEGHWDEMPEIAENQRLQNAPADIFRDQFLVNSQRFLSQSTQGMKSALDQVDSVINVRGKLQAISNFIPAADTLLEAEREAMELAEARQREMMQRQQQQPANAFFPRPQQESQGRPTQVEAVNRPKSILGSLIGAVAQSVALHEEDEAVIYGAVAPQQRPLQRPDHFQRNHQKIHHDMSATSETAFPKLYKEEGRPNEVEETEPPPTLFRKEESHRKQPLNEDKPFRPYQEEPQLPVATMTFEPQHDDYLQQEEEVVADGWDDDDPLENIGEGEGDDNKETALLTTPQSNTNNDQGKDDTRSEDGWHDVDAADVVDTYDADIIPTRKRWLNPRPNRPYLYGLGY</sequence>
<feature type="compositionally biased region" description="Polar residues" evidence="1">
    <location>
        <begin position="631"/>
        <end position="642"/>
    </location>
</feature>
<feature type="compositionally biased region" description="Acidic residues" evidence="1">
    <location>
        <begin position="92"/>
        <end position="108"/>
    </location>
</feature>
<feature type="compositionally biased region" description="Basic and acidic residues" evidence="1">
    <location>
        <begin position="643"/>
        <end position="656"/>
    </location>
</feature>
<dbReference type="AlphaFoldDB" id="A0A9K3KJT6"/>
<dbReference type="OrthoDB" id="49248at2759"/>